<sequence>KVMELYQTEVVSGPLYRPQARGLVERTIGTVKRRLAATVNGSEDWDTCIDCVLAGMRAAKSESLGMSPFEYLTGRSMRLPSMVGVAEVKPIQDDARASDINRAERIRQVLNVLNTRSTLVPQFKPGDLVLFSKGLKPRRKSAVAGLFIGPLEIVKSLSP</sequence>
<dbReference type="InterPro" id="IPR012337">
    <property type="entry name" value="RNaseH-like_sf"/>
</dbReference>
<feature type="non-terminal residue" evidence="2">
    <location>
        <position position="1"/>
    </location>
</feature>
<proteinExistence type="predicted"/>
<dbReference type="Proteomes" id="UP000553632">
    <property type="component" value="Unassembled WGS sequence"/>
</dbReference>
<gene>
    <name evidence="2" type="ORF">FOZ63_022979</name>
</gene>
<accession>A0A7J6R8E8</accession>
<evidence type="ECO:0000259" key="1">
    <source>
        <dbReference type="PROSITE" id="PS50994"/>
    </source>
</evidence>
<dbReference type="GO" id="GO:0003676">
    <property type="term" value="F:nucleic acid binding"/>
    <property type="evidence" value="ECO:0007669"/>
    <property type="project" value="InterPro"/>
</dbReference>
<evidence type="ECO:0000313" key="2">
    <source>
        <dbReference type="EMBL" id="KAF4716692.1"/>
    </source>
</evidence>
<dbReference type="GO" id="GO:0015074">
    <property type="term" value="P:DNA integration"/>
    <property type="evidence" value="ECO:0007669"/>
    <property type="project" value="InterPro"/>
</dbReference>
<dbReference type="InterPro" id="IPR036397">
    <property type="entry name" value="RNaseH_sf"/>
</dbReference>
<protein>
    <recommendedName>
        <fullName evidence="1">Integrase catalytic domain-containing protein</fullName>
    </recommendedName>
</protein>
<dbReference type="SUPFAM" id="SSF53098">
    <property type="entry name" value="Ribonuclease H-like"/>
    <property type="match status" value="1"/>
</dbReference>
<keyword evidence="3" id="KW-1185">Reference proteome</keyword>
<name>A0A7J6R8E8_PEROL</name>
<evidence type="ECO:0000313" key="3">
    <source>
        <dbReference type="Proteomes" id="UP000553632"/>
    </source>
</evidence>
<dbReference type="InterPro" id="IPR001584">
    <property type="entry name" value="Integrase_cat-core"/>
</dbReference>
<reference evidence="2 3" key="1">
    <citation type="submission" date="2020-04" db="EMBL/GenBank/DDBJ databases">
        <title>Perkinsus olseni comparative genomics.</title>
        <authorList>
            <person name="Bogema D.R."/>
        </authorList>
    </citation>
    <scope>NUCLEOTIDE SEQUENCE [LARGE SCALE GENOMIC DNA]</scope>
    <source>
        <strain evidence="2 3">ATCC PRA-207</strain>
    </source>
</reference>
<dbReference type="PROSITE" id="PS50994">
    <property type="entry name" value="INTEGRASE"/>
    <property type="match status" value="1"/>
</dbReference>
<dbReference type="EMBL" id="JABANO010027528">
    <property type="protein sequence ID" value="KAF4716692.1"/>
    <property type="molecule type" value="Genomic_DNA"/>
</dbReference>
<comment type="caution">
    <text evidence="2">The sequence shown here is derived from an EMBL/GenBank/DDBJ whole genome shotgun (WGS) entry which is preliminary data.</text>
</comment>
<dbReference type="AlphaFoldDB" id="A0A7J6R8E8"/>
<organism evidence="2 3">
    <name type="scientific">Perkinsus olseni</name>
    <name type="common">Perkinsus atlanticus</name>
    <dbReference type="NCBI Taxonomy" id="32597"/>
    <lineage>
        <taxon>Eukaryota</taxon>
        <taxon>Sar</taxon>
        <taxon>Alveolata</taxon>
        <taxon>Perkinsozoa</taxon>
        <taxon>Perkinsea</taxon>
        <taxon>Perkinsida</taxon>
        <taxon>Perkinsidae</taxon>
        <taxon>Perkinsus</taxon>
    </lineage>
</organism>
<feature type="domain" description="Integrase catalytic" evidence="1">
    <location>
        <begin position="1"/>
        <end position="76"/>
    </location>
</feature>
<dbReference type="Gene3D" id="3.30.420.10">
    <property type="entry name" value="Ribonuclease H-like superfamily/Ribonuclease H"/>
    <property type="match status" value="1"/>
</dbReference>
<feature type="non-terminal residue" evidence="2">
    <location>
        <position position="159"/>
    </location>
</feature>